<accession>A4NXW2</accession>
<evidence type="ECO:0000313" key="2">
    <source>
        <dbReference type="Proteomes" id="UP000005596"/>
    </source>
</evidence>
<reference evidence="1 2" key="1">
    <citation type="journal article" date="2007" name="Genome Biol.">
        <title>Characterization and modeling of the Haemophilus influenzae core and supragenomes based on the complete genomic sequences of Rd and 12 clinical nontypeable strains.</title>
        <authorList>
            <person name="Hogg J.S."/>
            <person name="Hu F.Z."/>
            <person name="Janto B."/>
            <person name="Boissy R."/>
            <person name="Hayes J."/>
            <person name="Keefe R."/>
            <person name="Post J.C."/>
            <person name="Ehrlich G.D."/>
        </authorList>
    </citation>
    <scope>NUCLEOTIDE SEQUENCE [LARGE SCALE GENOMIC DNA]</scope>
    <source>
        <strain evidence="1 2">22.4-21</strain>
    </source>
</reference>
<proteinExistence type="predicted"/>
<name>A4NXW2_HAEIF</name>
<sequence>MRGKRIKSLFINSIKIAFKAYGFDVEFKDIGESRLILFLKCSTLLLIYSQILLFHKIDGTIITVNLNRLKIVYDGYCGIT</sequence>
<organism evidence="1 2">
    <name type="scientific">Haemophilus influenzae 22.4-21</name>
    <dbReference type="NCBI Taxonomy" id="375063"/>
    <lineage>
        <taxon>Bacteria</taxon>
        <taxon>Pseudomonadati</taxon>
        <taxon>Pseudomonadota</taxon>
        <taxon>Gammaproteobacteria</taxon>
        <taxon>Pasteurellales</taxon>
        <taxon>Pasteurellaceae</taxon>
        <taxon>Haemophilus</taxon>
    </lineage>
</organism>
<dbReference type="BioCyc" id="HINF375063:G119K-1087-MONOMER"/>
<dbReference type="Proteomes" id="UP000005596">
    <property type="component" value="Unassembled WGS sequence"/>
</dbReference>
<evidence type="ECO:0000313" key="1">
    <source>
        <dbReference type="EMBL" id="EDK13915.1"/>
    </source>
</evidence>
<gene>
    <name evidence="1" type="ORF">CGSHiR3021_05404</name>
</gene>
<protein>
    <submittedName>
        <fullName evidence="1">Uncharacterized protein</fullName>
    </submittedName>
</protein>
<dbReference type="EMBL" id="AAZJ01000005">
    <property type="protein sequence ID" value="EDK13915.1"/>
    <property type="molecule type" value="Genomic_DNA"/>
</dbReference>
<dbReference type="AlphaFoldDB" id="A4NXW2"/>